<evidence type="ECO:0000256" key="11">
    <source>
        <dbReference type="PIRSR" id="PIRSR004762-1"/>
    </source>
</evidence>
<keyword evidence="6 10" id="KW-0479">Metal-binding</keyword>
<evidence type="ECO:0000256" key="9">
    <source>
        <dbReference type="ARBA" id="ARBA00048468"/>
    </source>
</evidence>
<dbReference type="HAMAP" id="MF_01612">
    <property type="entry name" value="FO_synth_sub2"/>
    <property type="match status" value="1"/>
</dbReference>
<dbReference type="NCBIfam" id="NF005609">
    <property type="entry name" value="PRK07360.1"/>
    <property type="match status" value="1"/>
</dbReference>
<dbReference type="SUPFAM" id="SSF102114">
    <property type="entry name" value="Radical SAM enzymes"/>
    <property type="match status" value="1"/>
</dbReference>
<comment type="similarity">
    <text evidence="10">Belongs to the radical SAM superfamily. CofH family.</text>
</comment>
<keyword evidence="4 10" id="KW-0808">Transferase</keyword>
<dbReference type="UniPathway" id="UPA00072"/>
<dbReference type="EMBL" id="AP011528">
    <property type="protein sequence ID" value="BAP62169.1"/>
    <property type="molecule type" value="Genomic_DNA"/>
</dbReference>
<dbReference type="PIRSF" id="PIRSF004762">
    <property type="entry name" value="CHP00423"/>
    <property type="match status" value="1"/>
</dbReference>
<reference evidence="14 15" key="1">
    <citation type="submission" date="2009-06" db="EMBL/GenBank/DDBJ databases">
        <title>Molecular Evidence for Microbiologically Influenced Corrosion from genome of Methanogen.</title>
        <authorList>
            <person name="Ito N."/>
            <person name="Tsurumaru H."/>
            <person name="Shimizu A."/>
            <person name="Harada T."/>
            <person name="Hosoyama A."/>
            <person name="Horikawa H."/>
            <person name="Wakai S."/>
            <person name="Sasaki K."/>
            <person name="Nishijima K."/>
            <person name="Ataku H."/>
            <person name="Yamazaki J."/>
            <person name="Mise M."/>
            <person name="Yamazaki S."/>
            <person name="Tanikawa S."/>
            <person name="Harayama S."/>
            <person name="Fujita N."/>
        </authorList>
    </citation>
    <scope>NUCLEOTIDE SEQUENCE [LARGE SCALE GENOMIC DNA]</scope>
    <source>
        <strain evidence="15">OS7 ( NBRC 103642)</strain>
    </source>
</reference>
<feature type="domain" description="Radical SAM core" evidence="13">
    <location>
        <begin position="45"/>
        <end position="292"/>
    </location>
</feature>
<dbReference type="InterPro" id="IPR020050">
    <property type="entry name" value="FO_synthase_su2"/>
</dbReference>
<dbReference type="RefSeq" id="WP_119720500.1">
    <property type="nucleotide sequence ID" value="NZ_AP011528.1"/>
</dbReference>
<dbReference type="InterPro" id="IPR006638">
    <property type="entry name" value="Elp3/MiaA/NifB-like_rSAM"/>
</dbReference>
<dbReference type="InterPro" id="IPR013785">
    <property type="entry name" value="Aldolase_TIM"/>
</dbReference>
<feature type="binding site" evidence="10 11">
    <location>
        <position position="66"/>
    </location>
    <ligand>
        <name>[4Fe-4S] cluster</name>
        <dbReference type="ChEBI" id="CHEBI:49883"/>
        <note>4Fe-4S-S-AdoMet</note>
    </ligand>
</feature>
<comment type="subunit">
    <text evidence="10">The FO synthase complex consists of two subunits, CofG and CofH.</text>
</comment>
<evidence type="ECO:0000256" key="12">
    <source>
        <dbReference type="PIRSR" id="PIRSR004762-2"/>
    </source>
</evidence>
<comment type="catalytic activity">
    <reaction evidence="9 10">
        <text>5-amino-6-(D-ribitylamino)uracil + L-tyrosine + S-adenosyl-L-methionine = 5-amino-5-(4-hydroxybenzyl)-6-(D-ribitylimino)-5,6-dihydrouracil + 2-iminoacetate + 5'-deoxyadenosine + L-methionine + H(+)</text>
        <dbReference type="Rhea" id="RHEA:55200"/>
        <dbReference type="ChEBI" id="CHEBI:15378"/>
        <dbReference type="ChEBI" id="CHEBI:15934"/>
        <dbReference type="ChEBI" id="CHEBI:17319"/>
        <dbReference type="ChEBI" id="CHEBI:57844"/>
        <dbReference type="ChEBI" id="CHEBI:58315"/>
        <dbReference type="ChEBI" id="CHEBI:59789"/>
        <dbReference type="ChEBI" id="CHEBI:77846"/>
        <dbReference type="ChEBI" id="CHEBI:85936"/>
        <dbReference type="EC" id="2.5.1.147"/>
    </reaction>
</comment>
<dbReference type="Pfam" id="PF04055">
    <property type="entry name" value="Radical_SAM"/>
    <property type="match status" value="1"/>
</dbReference>
<accession>A0A2Z5PEZ5</accession>
<dbReference type="GO" id="GO:0051539">
    <property type="term" value="F:4 iron, 4 sulfur cluster binding"/>
    <property type="evidence" value="ECO:0007669"/>
    <property type="project" value="UniProtKB-KW"/>
</dbReference>
<dbReference type="SFLD" id="SFLDG01388">
    <property type="entry name" value="7_8-didemethyl-8-hydroxy-5-dea"/>
    <property type="match status" value="1"/>
</dbReference>
<evidence type="ECO:0000313" key="14">
    <source>
        <dbReference type="EMBL" id="BAP62169.1"/>
    </source>
</evidence>
<dbReference type="SFLD" id="SFLDG01064">
    <property type="entry name" value="F420__menaquinone_cofactor_bio"/>
    <property type="match status" value="1"/>
</dbReference>
<keyword evidence="3 10" id="KW-0004">4Fe-4S</keyword>
<dbReference type="GO" id="GO:0044689">
    <property type="term" value="F:7,8-didemethyl-8-hydroxy-5-deazariboflavin synthase activity"/>
    <property type="evidence" value="ECO:0007669"/>
    <property type="project" value="TreeGrafter"/>
</dbReference>
<dbReference type="PROSITE" id="PS51918">
    <property type="entry name" value="RADICAL_SAM"/>
    <property type="match status" value="1"/>
</dbReference>
<dbReference type="PANTHER" id="PTHR43076">
    <property type="entry name" value="FO SYNTHASE (COFH)"/>
    <property type="match status" value="1"/>
</dbReference>
<evidence type="ECO:0000259" key="13">
    <source>
        <dbReference type="PROSITE" id="PS51918"/>
    </source>
</evidence>
<evidence type="ECO:0000256" key="3">
    <source>
        <dbReference type="ARBA" id="ARBA00022485"/>
    </source>
</evidence>
<dbReference type="InterPro" id="IPR058240">
    <property type="entry name" value="rSAM_sf"/>
</dbReference>
<name>A0A2Z5PEZ5_METMI</name>
<dbReference type="CDD" id="cd01335">
    <property type="entry name" value="Radical_SAM"/>
    <property type="match status" value="1"/>
</dbReference>
<feature type="binding site" evidence="10 11">
    <location>
        <position position="59"/>
    </location>
    <ligand>
        <name>[4Fe-4S] cluster</name>
        <dbReference type="ChEBI" id="CHEBI:49883"/>
        <note>4Fe-4S-S-AdoMet</note>
    </ligand>
</feature>
<dbReference type="KEGG" id="mmao:MMOS7_00830"/>
<dbReference type="SFLD" id="SFLDF00293">
    <property type="entry name" value="((2_3_4_5-tetrahydroxypentyl)a"/>
    <property type="match status" value="1"/>
</dbReference>
<evidence type="ECO:0000256" key="2">
    <source>
        <dbReference type="ARBA" id="ARBA00012289"/>
    </source>
</evidence>
<evidence type="ECO:0000256" key="5">
    <source>
        <dbReference type="ARBA" id="ARBA00022691"/>
    </source>
</evidence>
<feature type="binding site" evidence="12">
    <location>
        <position position="138"/>
    </location>
    <ligand>
        <name>(3R)-3-methyl-D-ornithine</name>
        <dbReference type="ChEBI" id="CHEBI:64642"/>
    </ligand>
</feature>
<keyword evidence="8 10" id="KW-0411">Iron-sulfur</keyword>
<dbReference type="PANTHER" id="PTHR43076:SF1">
    <property type="entry name" value="LIPOYL SYNTHASE 2"/>
    <property type="match status" value="1"/>
</dbReference>
<feature type="binding site" evidence="10 11">
    <location>
        <position position="63"/>
    </location>
    <ligand>
        <name>[4Fe-4S] cluster</name>
        <dbReference type="ChEBI" id="CHEBI:49883"/>
        <note>4Fe-4S-S-AdoMet</note>
    </ligand>
</feature>
<evidence type="ECO:0000256" key="10">
    <source>
        <dbReference type="HAMAP-Rule" id="MF_01612"/>
    </source>
</evidence>
<evidence type="ECO:0000256" key="1">
    <source>
        <dbReference type="ARBA" id="ARBA00004712"/>
    </source>
</evidence>
<gene>
    <name evidence="10 14" type="primary">cofH</name>
    <name evidence="14" type="ORF">MMOS7_00830</name>
</gene>
<dbReference type="AlphaFoldDB" id="A0A2Z5PEZ5"/>
<keyword evidence="7 10" id="KW-0408">Iron</keyword>
<dbReference type="Pfam" id="PF19288">
    <property type="entry name" value="CofH_C"/>
    <property type="match status" value="1"/>
</dbReference>
<comment type="pathway">
    <text evidence="1 10">Cofactor biosynthesis; coenzyme F0 biosynthesis.</text>
</comment>
<dbReference type="SFLD" id="SFLDS00029">
    <property type="entry name" value="Radical_SAM"/>
    <property type="match status" value="1"/>
</dbReference>
<dbReference type="GO" id="GO:0005506">
    <property type="term" value="F:iron ion binding"/>
    <property type="evidence" value="ECO:0007669"/>
    <property type="project" value="UniProtKB-UniRule"/>
</dbReference>
<dbReference type="NCBIfam" id="TIGR03551">
    <property type="entry name" value="F420_cofH"/>
    <property type="match status" value="1"/>
</dbReference>
<dbReference type="SFLD" id="SFLDG01389">
    <property type="entry name" value="menaquinone_synthsis_involved"/>
    <property type="match status" value="1"/>
</dbReference>
<sequence>MDLMSFKEREISKKDCVELFEDTENFFDILKLADSIRKDIVGDTVTFVKNTNIETTNVCTMGCKFCAFNVSKNSPEAFKLDSDEIAKKAVIAKKSGLTEVTIHGGIHPDVDTHFQVETINKVNSATSKLGGIYTHAYSPQEILNGAENAGLSIKEALKMLNEAGLRTIPGTAAEILDDEVRSDICPLKMSTKKWIDIMKTAHKIGIKTTSTIIYGHVEEYKHIVDHLSILKEIQEETGGITEFIPMSFLHENTPLYKSGRVTDGASGLYELKLYAIARILFKESIKNIQAPRVKIGTKLSQLILKSGANDLGGTLVEDKVSKAAGSIYEDASVDLMRNAIISIGRIPKERTTLYEIIE</sequence>
<feature type="binding site" evidence="12">
    <location>
        <position position="174"/>
    </location>
    <ligand>
        <name>S-adenosyl-L-methionine</name>
        <dbReference type="ChEBI" id="CHEBI:59789"/>
    </ligand>
</feature>
<evidence type="ECO:0000313" key="15">
    <source>
        <dbReference type="Proteomes" id="UP000263689"/>
    </source>
</evidence>
<dbReference type="InterPro" id="IPR007197">
    <property type="entry name" value="rSAM"/>
</dbReference>
<dbReference type="Proteomes" id="UP000263689">
    <property type="component" value="Chromosome"/>
</dbReference>
<keyword evidence="5 10" id="KW-0949">S-adenosyl-L-methionine</keyword>
<comment type="cofactor">
    <cofactor evidence="10 11">
        <name>[4Fe-4S] cluster</name>
        <dbReference type="ChEBI" id="CHEBI:49883"/>
    </cofactor>
    <text evidence="10 11">Binds 1 [4Fe-4S] cluster. The cluster is coordinated with 3 cysteines and an exchangeable S-adenosyl-L-methionine.</text>
</comment>
<dbReference type="Gene3D" id="3.20.20.70">
    <property type="entry name" value="Aldolase class I"/>
    <property type="match status" value="1"/>
</dbReference>
<dbReference type="NCBIfam" id="TIGR00423">
    <property type="entry name" value="CofH family radical SAM protein"/>
    <property type="match status" value="1"/>
</dbReference>
<proteinExistence type="inferred from homology"/>
<evidence type="ECO:0000256" key="6">
    <source>
        <dbReference type="ARBA" id="ARBA00022723"/>
    </source>
</evidence>
<dbReference type="EC" id="2.5.1.147" evidence="2 10"/>
<dbReference type="GO" id="GO:0141093">
    <property type="term" value="F:5-amino-6-(D-ribitylamino)uracil--L-tyrosine 4-hydroxyphenyl transferase activity"/>
    <property type="evidence" value="ECO:0007669"/>
    <property type="project" value="UniProtKB-EC"/>
</dbReference>
<protein>
    <recommendedName>
        <fullName evidence="2 10">5-amino-6-(D-ribitylamino)uracil--L-tyrosine 4-hydroxyphenyl transferase</fullName>
        <ecNumber evidence="2 10">2.5.1.147</ecNumber>
    </recommendedName>
    <alternativeName>
        <fullName evidence="10">FO synthase subunit 2</fullName>
    </alternativeName>
</protein>
<feature type="binding site" evidence="12">
    <location>
        <position position="65"/>
    </location>
    <ligand>
        <name>S-adenosyl-L-methionine</name>
        <dbReference type="ChEBI" id="CHEBI:59789"/>
    </ligand>
</feature>
<organism evidence="14 15">
    <name type="scientific">Methanococcus maripaludis OS7</name>
    <dbReference type="NCBI Taxonomy" id="637915"/>
    <lineage>
        <taxon>Archaea</taxon>
        <taxon>Methanobacteriati</taxon>
        <taxon>Methanobacteriota</taxon>
        <taxon>Methanomada group</taxon>
        <taxon>Methanococci</taxon>
        <taxon>Methanococcales</taxon>
        <taxon>Methanococcaceae</taxon>
        <taxon>Methanococcus</taxon>
    </lineage>
</organism>
<dbReference type="InterPro" id="IPR034405">
    <property type="entry name" value="F420"/>
</dbReference>
<dbReference type="SMART" id="SM00729">
    <property type="entry name" value="Elp3"/>
    <property type="match status" value="1"/>
</dbReference>
<evidence type="ECO:0000256" key="4">
    <source>
        <dbReference type="ARBA" id="ARBA00022679"/>
    </source>
</evidence>
<comment type="function">
    <text evidence="10">Catalyzes the radical-mediated synthesis of 5-amino-5-(4-hydroxybenzyl)-6-(D-ribitylimino)-5,6-dihydrouracil from 5-amino-6-(D-ribitylamino)uracil and L-tyrosine.</text>
</comment>
<dbReference type="InterPro" id="IPR045567">
    <property type="entry name" value="CofH/MnqC-like_C"/>
</dbReference>
<dbReference type="InterPro" id="IPR019940">
    <property type="entry name" value="CofH_family"/>
</dbReference>
<evidence type="ECO:0000256" key="7">
    <source>
        <dbReference type="ARBA" id="ARBA00023004"/>
    </source>
</evidence>
<evidence type="ECO:0000256" key="8">
    <source>
        <dbReference type="ARBA" id="ARBA00023014"/>
    </source>
</evidence>
<dbReference type="GeneID" id="37874557"/>